<gene>
    <name evidence="4" type="ORF">PBLR_13369</name>
</gene>
<dbReference type="PANTHER" id="PTHR43479">
    <property type="entry name" value="ACREF/ENVCD OPERON REPRESSOR-RELATED"/>
    <property type="match status" value="1"/>
</dbReference>
<feature type="domain" description="HTH tetR-type" evidence="3">
    <location>
        <begin position="3"/>
        <end position="63"/>
    </location>
</feature>
<evidence type="ECO:0000256" key="2">
    <source>
        <dbReference type="PROSITE-ProRule" id="PRU00335"/>
    </source>
</evidence>
<dbReference type="PANTHER" id="PTHR43479:SF11">
    <property type="entry name" value="ACREF_ENVCD OPERON REPRESSOR-RELATED"/>
    <property type="match status" value="1"/>
</dbReference>
<protein>
    <submittedName>
        <fullName evidence="4">TetR/AcrR family transcriptional regulator</fullName>
    </submittedName>
</protein>
<keyword evidence="1 2" id="KW-0238">DNA-binding</keyword>
<dbReference type="PRINTS" id="PR00455">
    <property type="entry name" value="HTHTETR"/>
</dbReference>
<dbReference type="PROSITE" id="PS01081">
    <property type="entry name" value="HTH_TETR_1"/>
    <property type="match status" value="1"/>
</dbReference>
<dbReference type="PROSITE" id="PS50977">
    <property type="entry name" value="HTH_TETR_2"/>
    <property type="match status" value="1"/>
</dbReference>
<dbReference type="InterPro" id="IPR023772">
    <property type="entry name" value="DNA-bd_HTH_TetR-type_CS"/>
</dbReference>
<dbReference type="InterPro" id="IPR001647">
    <property type="entry name" value="HTH_TetR"/>
</dbReference>
<dbReference type="InterPro" id="IPR009057">
    <property type="entry name" value="Homeodomain-like_sf"/>
</dbReference>
<dbReference type="GO" id="GO:0003677">
    <property type="term" value="F:DNA binding"/>
    <property type="evidence" value="ECO:0007669"/>
    <property type="project" value="UniProtKB-UniRule"/>
</dbReference>
<dbReference type="InterPro" id="IPR050624">
    <property type="entry name" value="HTH-type_Tx_Regulator"/>
</dbReference>
<accession>A0A383RCY1</accession>
<dbReference type="InterPro" id="IPR041490">
    <property type="entry name" value="KstR2_TetR_C"/>
</dbReference>
<evidence type="ECO:0000256" key="1">
    <source>
        <dbReference type="ARBA" id="ARBA00023125"/>
    </source>
</evidence>
<dbReference type="Gene3D" id="1.10.357.10">
    <property type="entry name" value="Tetracycline Repressor, domain 2"/>
    <property type="match status" value="1"/>
</dbReference>
<organism evidence="4 5">
    <name type="scientific">Paenibacillus alvei</name>
    <name type="common">Bacillus alvei</name>
    <dbReference type="NCBI Taxonomy" id="44250"/>
    <lineage>
        <taxon>Bacteria</taxon>
        <taxon>Bacillati</taxon>
        <taxon>Bacillota</taxon>
        <taxon>Bacilli</taxon>
        <taxon>Bacillales</taxon>
        <taxon>Paenibacillaceae</taxon>
        <taxon>Paenibacillus</taxon>
    </lineage>
</organism>
<name>A0A383RCY1_PAEAL</name>
<dbReference type="EMBL" id="LS992241">
    <property type="protein sequence ID" value="SYX84947.1"/>
    <property type="molecule type" value="Genomic_DNA"/>
</dbReference>
<evidence type="ECO:0000313" key="5">
    <source>
        <dbReference type="Proteomes" id="UP000304148"/>
    </source>
</evidence>
<dbReference type="InterPro" id="IPR036271">
    <property type="entry name" value="Tet_transcr_reg_TetR-rel_C_sf"/>
</dbReference>
<dbReference type="SUPFAM" id="SSF46689">
    <property type="entry name" value="Homeodomain-like"/>
    <property type="match status" value="1"/>
</dbReference>
<proteinExistence type="predicted"/>
<dbReference type="Pfam" id="PF17932">
    <property type="entry name" value="TetR_C_24"/>
    <property type="match status" value="1"/>
</dbReference>
<sequence>MEQSMKDKIIRHSIALFESKGFSETSIQDIVDTLGVTKGTFYYYFTSKEQLLTHIHLQYIDYLLAEQQTIFDRSDRSCQEKLAGVINMMIREIAEKGASARIFFRELIHISGDDLNVIKGKRDQFRFNLQSVIEQGMENGEFRNDIPADMMTFGILGACNWCYTWFNPDGAVSDVDVASIYTKMFLNGMNKQ</sequence>
<reference evidence="5" key="1">
    <citation type="submission" date="2018-08" db="EMBL/GenBank/DDBJ databases">
        <authorList>
            <person name="Chevrot R."/>
        </authorList>
    </citation>
    <scope>NUCLEOTIDE SEQUENCE [LARGE SCALE GENOMIC DNA]</scope>
</reference>
<dbReference type="Proteomes" id="UP000304148">
    <property type="component" value="Chromosome"/>
</dbReference>
<dbReference type="AlphaFoldDB" id="A0A383RCY1"/>
<feature type="DNA-binding region" description="H-T-H motif" evidence="2">
    <location>
        <begin position="26"/>
        <end position="45"/>
    </location>
</feature>
<dbReference type="Gene3D" id="1.10.10.60">
    <property type="entry name" value="Homeodomain-like"/>
    <property type="match status" value="1"/>
</dbReference>
<dbReference type="Pfam" id="PF00440">
    <property type="entry name" value="TetR_N"/>
    <property type="match status" value="1"/>
</dbReference>
<evidence type="ECO:0000259" key="3">
    <source>
        <dbReference type="PROSITE" id="PS50977"/>
    </source>
</evidence>
<evidence type="ECO:0000313" key="4">
    <source>
        <dbReference type="EMBL" id="SYX84947.1"/>
    </source>
</evidence>
<dbReference type="SUPFAM" id="SSF48498">
    <property type="entry name" value="Tetracyclin repressor-like, C-terminal domain"/>
    <property type="match status" value="1"/>
</dbReference>